<dbReference type="STRING" id="207559.Dde_2462"/>
<accession>Q30YI7</accession>
<dbReference type="HOGENOM" id="CLU_104540_0_0_7"/>
<name>Q30YI7_OLEA2</name>
<dbReference type="AlphaFoldDB" id="Q30YI7"/>
<dbReference type="RefSeq" id="WP_011368329.1">
    <property type="nucleotide sequence ID" value="NC_007519.1"/>
</dbReference>
<sequence>MAEYTSEAVEVTPYFDVEMFMGVAQETRIGGQVMDRLVENWEKWCKELTVRRVKAGKIEYLVAWLSEAVENEVDAMWDTAPSDAHLFNSLAQAIVMATIQDVLPEVQDAGCAPAPKPTEALQDALEAEGIPYNLSVTALTRRYAVVTHHPFKGGCEICYLLPDCPKGNGDKSASTVVLPGYEPGSAD</sequence>
<reference evidence="1 2" key="1">
    <citation type="journal article" date="2011" name="J. Bacteriol.">
        <title>Complete genome sequence and updated annotation of Desulfovibrio alaskensis G20.</title>
        <authorList>
            <person name="Hauser L.J."/>
            <person name="Land M.L."/>
            <person name="Brown S.D."/>
            <person name="Larimer F."/>
            <person name="Keller K.L."/>
            <person name="Rapp-Giles B.J."/>
            <person name="Price M.N."/>
            <person name="Lin M."/>
            <person name="Bruce D.C."/>
            <person name="Detter J.C."/>
            <person name="Tapia R."/>
            <person name="Han C.S."/>
            <person name="Goodwin L.A."/>
            <person name="Cheng J.F."/>
            <person name="Pitluck S."/>
            <person name="Copeland A."/>
            <person name="Lucas S."/>
            <person name="Nolan M."/>
            <person name="Lapidus A.L."/>
            <person name="Palumbo A.V."/>
            <person name="Wall J.D."/>
        </authorList>
    </citation>
    <scope>NUCLEOTIDE SEQUENCE [LARGE SCALE GENOMIC DNA]</scope>
    <source>
        <strain evidence="2">ATCC BAA 1058 / DSM 17464 / G20</strain>
    </source>
</reference>
<evidence type="ECO:0000313" key="1">
    <source>
        <dbReference type="EMBL" id="ABB39259.1"/>
    </source>
</evidence>
<dbReference type="KEGG" id="dde:Dde_2462"/>
<dbReference type="Proteomes" id="UP000002710">
    <property type="component" value="Chromosome"/>
</dbReference>
<dbReference type="eggNOG" id="ENOG5033ZB6">
    <property type="taxonomic scope" value="Bacteria"/>
</dbReference>
<keyword evidence="2" id="KW-1185">Reference proteome</keyword>
<proteinExistence type="predicted"/>
<evidence type="ECO:0000313" key="2">
    <source>
        <dbReference type="Proteomes" id="UP000002710"/>
    </source>
</evidence>
<protein>
    <submittedName>
        <fullName evidence="1">Uncharacterized protein</fullName>
    </submittedName>
</protein>
<dbReference type="EMBL" id="CP000112">
    <property type="protein sequence ID" value="ABB39259.1"/>
    <property type="molecule type" value="Genomic_DNA"/>
</dbReference>
<organism evidence="1 2">
    <name type="scientific">Oleidesulfovibrio alaskensis (strain ATCC BAA-1058 / DSM 17464 / G20)</name>
    <name type="common">Desulfovibrio alaskensis</name>
    <dbReference type="NCBI Taxonomy" id="207559"/>
    <lineage>
        <taxon>Bacteria</taxon>
        <taxon>Pseudomonadati</taxon>
        <taxon>Thermodesulfobacteriota</taxon>
        <taxon>Desulfovibrionia</taxon>
        <taxon>Desulfovibrionales</taxon>
        <taxon>Desulfovibrionaceae</taxon>
        <taxon>Oleidesulfovibrio</taxon>
    </lineage>
</organism>
<gene>
    <name evidence="1" type="ordered locus">Dde_2462</name>
</gene>